<dbReference type="Gene3D" id="2.120.10.30">
    <property type="entry name" value="TolB, C-terminal domain"/>
    <property type="match status" value="1"/>
</dbReference>
<dbReference type="Proteomes" id="UP000019140">
    <property type="component" value="Unassembled WGS sequence"/>
</dbReference>
<dbReference type="HOGENOM" id="CLU_1051681_0_0_7"/>
<sequence>PETGSTGVFRSPSGMANGIAFDAACDMLVAEGADFGGRRITRTYMPRPESQPESPLRLQPGLADIVAGLFNEASFNAPNDLVIDEQGRIYFTDPHYTGHEPVEQEVNGVYRIDTDGTVHRIISELIQPNGIALSADQRTLYVADFSNRGEGDALIAYDLRANGSVALREVLIAYPQRGADSMAVDTEGNLWTAVLDTSRPGIYAYTPEGEERAYIPLNSPFGTAFGRGSQRHVLYITASNNLHRIIVRKEGYHLPTSVEGSRKP</sequence>
<dbReference type="InterPro" id="IPR051262">
    <property type="entry name" value="SMP-30/CGR1_Lactonase"/>
</dbReference>
<evidence type="ECO:0000313" key="3">
    <source>
        <dbReference type="EMBL" id="ETW92472.1"/>
    </source>
</evidence>
<dbReference type="Pfam" id="PF08450">
    <property type="entry name" value="SGL"/>
    <property type="match status" value="1"/>
</dbReference>
<comment type="caution">
    <text evidence="3">The sequence shown here is derived from an EMBL/GenBank/DDBJ whole genome shotgun (WGS) entry which is preliminary data.</text>
</comment>
<protein>
    <recommendedName>
        <fullName evidence="2">SMP-30/Gluconolactonase/LRE-like region domain-containing protein</fullName>
    </recommendedName>
</protein>
<organism evidence="3 4">
    <name type="scientific">Candidatus Entotheonella gemina</name>
    <dbReference type="NCBI Taxonomy" id="1429439"/>
    <lineage>
        <taxon>Bacteria</taxon>
        <taxon>Pseudomonadati</taxon>
        <taxon>Nitrospinota/Tectimicrobiota group</taxon>
        <taxon>Candidatus Tectimicrobiota</taxon>
        <taxon>Candidatus Entotheonellia</taxon>
        <taxon>Candidatus Entotheonellales</taxon>
        <taxon>Candidatus Entotheonellaceae</taxon>
        <taxon>Candidatus Entotheonella</taxon>
    </lineage>
</organism>
<dbReference type="PANTHER" id="PTHR47572:SF4">
    <property type="entry name" value="LACTONASE DRP35"/>
    <property type="match status" value="1"/>
</dbReference>
<feature type="non-terminal residue" evidence="3">
    <location>
        <position position="1"/>
    </location>
</feature>
<keyword evidence="1" id="KW-0378">Hydrolase</keyword>
<evidence type="ECO:0000313" key="4">
    <source>
        <dbReference type="Proteomes" id="UP000019140"/>
    </source>
</evidence>
<feature type="domain" description="SMP-30/Gluconolactonase/LRE-like region" evidence="2">
    <location>
        <begin position="3"/>
        <end position="239"/>
    </location>
</feature>
<gene>
    <name evidence="3" type="ORF">ETSY2_53340</name>
</gene>
<dbReference type="InterPro" id="IPR011042">
    <property type="entry name" value="6-blade_b-propeller_TolB-like"/>
</dbReference>
<accession>W4L360</accession>
<dbReference type="SUPFAM" id="SSF63829">
    <property type="entry name" value="Calcium-dependent phosphotriesterase"/>
    <property type="match status" value="1"/>
</dbReference>
<reference evidence="3 4" key="1">
    <citation type="journal article" date="2014" name="Nature">
        <title>An environmental bacterial taxon with a large and distinct metabolic repertoire.</title>
        <authorList>
            <person name="Wilson M.C."/>
            <person name="Mori T."/>
            <person name="Ruckert C."/>
            <person name="Uria A.R."/>
            <person name="Helf M.J."/>
            <person name="Takada K."/>
            <person name="Gernert C."/>
            <person name="Steffens U.A."/>
            <person name="Heycke N."/>
            <person name="Schmitt S."/>
            <person name="Rinke C."/>
            <person name="Helfrich E.J."/>
            <person name="Brachmann A.O."/>
            <person name="Gurgui C."/>
            <person name="Wakimoto T."/>
            <person name="Kracht M."/>
            <person name="Crusemann M."/>
            <person name="Hentschel U."/>
            <person name="Abe I."/>
            <person name="Matsunaga S."/>
            <person name="Kalinowski J."/>
            <person name="Takeyama H."/>
            <person name="Piel J."/>
        </authorList>
    </citation>
    <scope>NUCLEOTIDE SEQUENCE [LARGE SCALE GENOMIC DNA]</scope>
    <source>
        <strain evidence="4">TSY2</strain>
    </source>
</reference>
<dbReference type="GO" id="GO:0016787">
    <property type="term" value="F:hydrolase activity"/>
    <property type="evidence" value="ECO:0007669"/>
    <property type="project" value="UniProtKB-KW"/>
</dbReference>
<evidence type="ECO:0000256" key="1">
    <source>
        <dbReference type="ARBA" id="ARBA00022801"/>
    </source>
</evidence>
<dbReference type="EMBL" id="AZHX01002894">
    <property type="protein sequence ID" value="ETW92472.1"/>
    <property type="molecule type" value="Genomic_DNA"/>
</dbReference>
<evidence type="ECO:0000259" key="2">
    <source>
        <dbReference type="Pfam" id="PF08450"/>
    </source>
</evidence>
<keyword evidence="4" id="KW-1185">Reference proteome</keyword>
<dbReference type="PANTHER" id="PTHR47572">
    <property type="entry name" value="LIPOPROTEIN-RELATED"/>
    <property type="match status" value="1"/>
</dbReference>
<name>W4L360_9BACT</name>
<proteinExistence type="predicted"/>
<dbReference type="InterPro" id="IPR013658">
    <property type="entry name" value="SGL"/>
</dbReference>
<dbReference type="AlphaFoldDB" id="W4L360"/>